<dbReference type="Proteomes" id="UP000694864">
    <property type="component" value="Chromosome 2"/>
</dbReference>
<feature type="compositionally biased region" description="Basic and acidic residues" evidence="9">
    <location>
        <begin position="424"/>
        <end position="441"/>
    </location>
</feature>
<dbReference type="PANTHER" id="PTHR24349">
    <property type="entry name" value="SERINE/THREONINE-PROTEIN KINASE"/>
    <property type="match status" value="1"/>
</dbReference>
<feature type="region of interest" description="Disordered" evidence="9">
    <location>
        <begin position="405"/>
        <end position="467"/>
    </location>
</feature>
<sequence>MGMDKENTSPLLFDFSKNCFKVANLTDEETILNPPHPVNVSNLKDRYLLGEQLGCGQFGVVRVCSDKFTGERLACKSISKDTLVTQDDIDSIELEIAIMAKLAGRHPNVVNLKAVYEEEDSVHLLMELCAGGELFDRIEKSGKYSEFHARVLFKQLMQVVKFCHDSGVVHRDLKPENILMATMSSSSPIKLADFGLATFIKPGEKLSGTVGSPFYVGPEVLSGGYYNQAADVWSAGVILYILLSGVPPFWGETDSEIFDAVGAADLSFSEEPWDHITSYAKNLIWGMLCVDPSQRLTADEVLAHPWWMEQLSESGYDQEDGFGCEGLENDGGCSFSTQCVSREQDSSFSSMAQLDCKSSFSSFSTQCVSREQDSSFSSMAQLDCKSSFSSFLPAADNNTLPNSGFGGFSFDGNQPSAGKLGDSSPKRSPDSSSQLDRREEAGENQTEAAGKSETKKGKRKLTGQKCQDCTAKRKKITVISSKILYVL</sequence>
<evidence type="ECO:0000256" key="4">
    <source>
        <dbReference type="ARBA" id="ARBA00022741"/>
    </source>
</evidence>
<keyword evidence="5" id="KW-0418">Kinase</keyword>
<name>A0ABM1QJB8_CAMSA</name>
<dbReference type="RefSeq" id="XP_019086856.1">
    <property type="nucleotide sequence ID" value="XM_019231311.1"/>
</dbReference>
<dbReference type="Pfam" id="PF00069">
    <property type="entry name" value="Pkinase"/>
    <property type="match status" value="1"/>
</dbReference>
<proteinExistence type="inferred from homology"/>
<evidence type="ECO:0000256" key="8">
    <source>
        <dbReference type="RuleBase" id="RU000304"/>
    </source>
</evidence>
<gene>
    <name evidence="12" type="primary">LOC104756383</name>
</gene>
<evidence type="ECO:0000256" key="3">
    <source>
        <dbReference type="ARBA" id="ARBA00022679"/>
    </source>
</evidence>
<dbReference type="GeneID" id="104756383"/>
<evidence type="ECO:0000313" key="11">
    <source>
        <dbReference type="Proteomes" id="UP000694864"/>
    </source>
</evidence>
<evidence type="ECO:0000256" key="7">
    <source>
        <dbReference type="PROSITE-ProRule" id="PRU10141"/>
    </source>
</evidence>
<dbReference type="Gene3D" id="3.30.200.20">
    <property type="entry name" value="Phosphorylase Kinase, domain 1"/>
    <property type="match status" value="1"/>
</dbReference>
<dbReference type="InterPro" id="IPR000719">
    <property type="entry name" value="Prot_kinase_dom"/>
</dbReference>
<reference evidence="12" key="2">
    <citation type="submission" date="2025-08" db="UniProtKB">
        <authorList>
            <consortium name="RefSeq"/>
        </authorList>
    </citation>
    <scope>IDENTIFICATION</scope>
    <source>
        <tissue evidence="12">Leaf</tissue>
    </source>
</reference>
<evidence type="ECO:0000256" key="1">
    <source>
        <dbReference type="ARBA" id="ARBA00005354"/>
    </source>
</evidence>
<accession>A0ABM1QJB8</accession>
<comment type="similarity">
    <text evidence="1">Belongs to the protein kinase superfamily. CAMK Ser/Thr protein kinase family. CaMK subfamily.</text>
</comment>
<dbReference type="InterPro" id="IPR017441">
    <property type="entry name" value="Protein_kinase_ATP_BS"/>
</dbReference>
<dbReference type="InterPro" id="IPR050205">
    <property type="entry name" value="CDPK_Ser/Thr_kinases"/>
</dbReference>
<keyword evidence="3" id="KW-0808">Transferase</keyword>
<feature type="domain" description="Protein kinase" evidence="10">
    <location>
        <begin position="47"/>
        <end position="307"/>
    </location>
</feature>
<evidence type="ECO:0000259" key="10">
    <source>
        <dbReference type="PROSITE" id="PS50011"/>
    </source>
</evidence>
<dbReference type="InterPro" id="IPR011009">
    <property type="entry name" value="Kinase-like_dom_sf"/>
</dbReference>
<feature type="binding site" evidence="7">
    <location>
        <position position="76"/>
    </location>
    <ligand>
        <name>ATP</name>
        <dbReference type="ChEBI" id="CHEBI:30616"/>
    </ligand>
</feature>
<keyword evidence="4 7" id="KW-0547">Nucleotide-binding</keyword>
<keyword evidence="2 8" id="KW-0723">Serine/threonine-protein kinase</keyword>
<evidence type="ECO:0000256" key="2">
    <source>
        <dbReference type="ARBA" id="ARBA00022527"/>
    </source>
</evidence>
<dbReference type="CDD" id="cd05117">
    <property type="entry name" value="STKc_CAMK"/>
    <property type="match status" value="1"/>
</dbReference>
<evidence type="ECO:0000256" key="6">
    <source>
        <dbReference type="ARBA" id="ARBA00022840"/>
    </source>
</evidence>
<evidence type="ECO:0000256" key="5">
    <source>
        <dbReference type="ARBA" id="ARBA00022777"/>
    </source>
</evidence>
<dbReference type="Gene3D" id="1.10.510.10">
    <property type="entry name" value="Transferase(Phosphotransferase) domain 1"/>
    <property type="match status" value="1"/>
</dbReference>
<evidence type="ECO:0000313" key="12">
    <source>
        <dbReference type="RefSeq" id="XP_019086856.1"/>
    </source>
</evidence>
<dbReference type="SMART" id="SM00220">
    <property type="entry name" value="S_TKc"/>
    <property type="match status" value="1"/>
</dbReference>
<dbReference type="PROSITE" id="PS50011">
    <property type="entry name" value="PROTEIN_KINASE_DOM"/>
    <property type="match status" value="1"/>
</dbReference>
<protein>
    <submittedName>
        <fullName evidence="12">Calcium-dependent protein kinase 11-like</fullName>
    </submittedName>
</protein>
<evidence type="ECO:0000256" key="9">
    <source>
        <dbReference type="SAM" id="MobiDB-lite"/>
    </source>
</evidence>
<reference evidence="11" key="1">
    <citation type="journal article" date="2014" name="Nat. Commun.">
        <title>The emerging biofuel crop Camelina sativa retains a highly undifferentiated hexaploid genome structure.</title>
        <authorList>
            <person name="Kagale S."/>
            <person name="Koh C."/>
            <person name="Nixon J."/>
            <person name="Bollina V."/>
            <person name="Clarke W.E."/>
            <person name="Tuteja R."/>
            <person name="Spillane C."/>
            <person name="Robinson S.J."/>
            <person name="Links M.G."/>
            <person name="Clarke C."/>
            <person name="Higgins E.E."/>
            <person name="Huebert T."/>
            <person name="Sharpe A.G."/>
            <person name="Parkin I.A."/>
        </authorList>
    </citation>
    <scope>NUCLEOTIDE SEQUENCE [LARGE SCALE GENOMIC DNA]</scope>
    <source>
        <strain evidence="11">cv. DH55</strain>
    </source>
</reference>
<keyword evidence="6 7" id="KW-0067">ATP-binding</keyword>
<dbReference type="PROSITE" id="PS00107">
    <property type="entry name" value="PROTEIN_KINASE_ATP"/>
    <property type="match status" value="1"/>
</dbReference>
<keyword evidence="11" id="KW-1185">Reference proteome</keyword>
<dbReference type="InterPro" id="IPR008271">
    <property type="entry name" value="Ser/Thr_kinase_AS"/>
</dbReference>
<organism evidence="11 12">
    <name type="scientific">Camelina sativa</name>
    <name type="common">False flax</name>
    <name type="synonym">Myagrum sativum</name>
    <dbReference type="NCBI Taxonomy" id="90675"/>
    <lineage>
        <taxon>Eukaryota</taxon>
        <taxon>Viridiplantae</taxon>
        <taxon>Streptophyta</taxon>
        <taxon>Embryophyta</taxon>
        <taxon>Tracheophyta</taxon>
        <taxon>Spermatophyta</taxon>
        <taxon>Magnoliopsida</taxon>
        <taxon>eudicotyledons</taxon>
        <taxon>Gunneridae</taxon>
        <taxon>Pentapetalae</taxon>
        <taxon>rosids</taxon>
        <taxon>malvids</taxon>
        <taxon>Brassicales</taxon>
        <taxon>Brassicaceae</taxon>
        <taxon>Camelineae</taxon>
        <taxon>Camelina</taxon>
    </lineage>
</organism>
<dbReference type="SUPFAM" id="SSF56112">
    <property type="entry name" value="Protein kinase-like (PK-like)"/>
    <property type="match status" value="1"/>
</dbReference>
<dbReference type="PROSITE" id="PS00108">
    <property type="entry name" value="PROTEIN_KINASE_ST"/>
    <property type="match status" value="1"/>
</dbReference>